<evidence type="ECO:0000313" key="4">
    <source>
        <dbReference type="EMBL" id="GAT94833.1"/>
    </source>
</evidence>
<gene>
    <name evidence="4" type="ORF">CL6EHI_015410</name>
</gene>
<dbReference type="CDD" id="cd00065">
    <property type="entry name" value="FYVE_like_SF"/>
    <property type="match status" value="1"/>
</dbReference>
<dbReference type="VEuPathDB" id="AmoebaDB:KM1_121450"/>
<feature type="coiled-coil region" evidence="1">
    <location>
        <begin position="40"/>
        <end position="70"/>
    </location>
</feature>
<keyword evidence="1" id="KW-0175">Coiled coil</keyword>
<dbReference type="VEuPathDB" id="AmoebaDB:EHI5A_095740"/>
<dbReference type="InterPro" id="IPR002909">
    <property type="entry name" value="IPT_dom"/>
</dbReference>
<dbReference type="OMA" id="SPMVFIG"/>
<dbReference type="Proteomes" id="UP000078387">
    <property type="component" value="Unassembled WGS sequence"/>
</dbReference>
<evidence type="ECO:0000256" key="1">
    <source>
        <dbReference type="SAM" id="Coils"/>
    </source>
</evidence>
<accession>A0A5K1TX51</accession>
<feature type="region of interest" description="Disordered" evidence="2">
    <location>
        <begin position="388"/>
        <end position="444"/>
    </location>
</feature>
<feature type="compositionally biased region" description="Acidic residues" evidence="2">
    <location>
        <begin position="388"/>
        <end position="413"/>
    </location>
</feature>
<reference evidence="4 5" key="1">
    <citation type="submission" date="2016-05" db="EMBL/GenBank/DDBJ databases">
        <title>First whole genome sequencing of Entamoeba histolytica HM1:IMSS-clone-6.</title>
        <authorList>
            <person name="Mukherjee Avik.K."/>
            <person name="Izumyama S."/>
            <person name="Nakada-Tsukui K."/>
            <person name="Nozaki T."/>
        </authorList>
    </citation>
    <scope>NUCLEOTIDE SEQUENCE [LARGE SCALE GENOMIC DNA]</scope>
    <source>
        <strain evidence="4 5">HM1:IMSS clone 6</strain>
    </source>
</reference>
<comment type="caution">
    <text evidence="4">The sequence shown here is derived from an EMBL/GenBank/DDBJ whole genome shotgun (WGS) entry which is preliminary data.</text>
</comment>
<protein>
    <recommendedName>
        <fullName evidence="3">IPT/TIG domain-containing protein</fullName>
    </recommendedName>
</protein>
<dbReference type="VEuPathDB" id="AmoebaDB:EHI8A_066070"/>
<evidence type="ECO:0000259" key="3">
    <source>
        <dbReference type="Pfam" id="PF01833"/>
    </source>
</evidence>
<proteinExistence type="predicted"/>
<feature type="domain" description="IPT/TIG" evidence="3">
    <location>
        <begin position="496"/>
        <end position="563"/>
    </location>
</feature>
<sequence length="578" mass="66280">MTTVQASINKNAYPFCLPASLSLPKKNYSKIFEHQRKEFRTNELLRREKMKEMIKEIEQNEKESEKGESSGIRDAMKNLLKMEKCSNCNKDIILGTFIYTCECCEAMLCGECIKKRKYQKKNSEIVDVTLCKYCDFIYIAVTEDENYKKHIKQGNEDAIYLLRCQIINSCISYMEEYATLNLFINRLMLNLKPKKEDVKNCQDEMKIVKVKTQKVLSLDGFVDAFDQPERKSDQTVFNNIVRSMNIFKRDVVFDSINEVVMCEKILQEINGIRETTPQVIGFSNTMVPMTGGTIKITLTSTKNVKVIINEKIIPCTIDGLTIIVKIPPSVPGQVSVNIQLLYNETTINLPGPIMYYNVSKDQQENSSISTIGSKHKISIVECDESISDDVSEEEICSSDNTSNEDSESSDGEENIILFSKNKKEEKPKQDIINTPQTKNEDKEKLTIPTRKSKRNNLFRRGGIIKTVNLNEIEEYQPQNVKTIKTNNFLMDNSIEITMVRPKNIKIKERVIFTIKGSGFGTSPIVFIGDKEVKEYEKRSDNLIIGYYPIIEESDVYDLKVKNSFGGEEIKPKEIRVED</sequence>
<organism evidence="4 5">
    <name type="scientific">Entamoeba histolytica</name>
    <dbReference type="NCBI Taxonomy" id="5759"/>
    <lineage>
        <taxon>Eukaryota</taxon>
        <taxon>Amoebozoa</taxon>
        <taxon>Evosea</taxon>
        <taxon>Archamoebae</taxon>
        <taxon>Mastigamoebida</taxon>
        <taxon>Entamoebidae</taxon>
        <taxon>Entamoeba</taxon>
    </lineage>
</organism>
<name>A0A5K1TX51_ENTHI</name>
<dbReference type="AlphaFoldDB" id="A0A5K1TX51"/>
<dbReference type="EMBL" id="BDEQ01000001">
    <property type="protein sequence ID" value="GAT94833.1"/>
    <property type="molecule type" value="Genomic_DNA"/>
</dbReference>
<evidence type="ECO:0000256" key="2">
    <source>
        <dbReference type="SAM" id="MobiDB-lite"/>
    </source>
</evidence>
<dbReference type="VEuPathDB" id="AmoebaDB:EHI_015410"/>
<dbReference type="VEuPathDB" id="AmoebaDB:EHI7A_070440"/>
<dbReference type="Pfam" id="PF01833">
    <property type="entry name" value="TIG"/>
    <property type="match status" value="1"/>
</dbReference>
<evidence type="ECO:0000313" key="5">
    <source>
        <dbReference type="Proteomes" id="UP000078387"/>
    </source>
</evidence>